<feature type="region of interest" description="Disordered" evidence="1">
    <location>
        <begin position="294"/>
        <end position="331"/>
    </location>
</feature>
<reference evidence="3 4" key="2">
    <citation type="journal article" date="2017" name="Front. Plant Sci.">
        <title>Gene Classification and Mining of Molecular Markers Useful in Red Clover (Trifolium pratense) Breeding.</title>
        <authorList>
            <person name="Istvanek J."/>
            <person name="Dluhosova J."/>
            <person name="Dluhos P."/>
            <person name="Patkova L."/>
            <person name="Nedelnik J."/>
            <person name="Repkova J."/>
        </authorList>
    </citation>
    <scope>NUCLEOTIDE SEQUENCE [LARGE SCALE GENOMIC DNA]</scope>
    <source>
        <strain evidence="4">cv. Tatra</strain>
        <tissue evidence="3">Young leaves</tissue>
    </source>
</reference>
<gene>
    <name evidence="3" type="ORF">L195_g002369</name>
</gene>
<reference evidence="3 4" key="1">
    <citation type="journal article" date="2014" name="Am. J. Bot.">
        <title>Genome assembly and annotation for red clover (Trifolium pratense; Fabaceae).</title>
        <authorList>
            <person name="Istvanek J."/>
            <person name="Jaros M."/>
            <person name="Krenek A."/>
            <person name="Repkova J."/>
        </authorList>
    </citation>
    <scope>NUCLEOTIDE SEQUENCE [LARGE SCALE GENOMIC DNA]</scope>
    <source>
        <strain evidence="4">cv. Tatra</strain>
        <tissue evidence="3">Young leaves</tissue>
    </source>
</reference>
<dbReference type="InterPro" id="IPR046796">
    <property type="entry name" value="Transposase_32_dom"/>
</dbReference>
<organism evidence="3 4">
    <name type="scientific">Trifolium pratense</name>
    <name type="common">Red clover</name>
    <dbReference type="NCBI Taxonomy" id="57577"/>
    <lineage>
        <taxon>Eukaryota</taxon>
        <taxon>Viridiplantae</taxon>
        <taxon>Streptophyta</taxon>
        <taxon>Embryophyta</taxon>
        <taxon>Tracheophyta</taxon>
        <taxon>Spermatophyta</taxon>
        <taxon>Magnoliopsida</taxon>
        <taxon>eudicotyledons</taxon>
        <taxon>Gunneridae</taxon>
        <taxon>Pentapetalae</taxon>
        <taxon>rosids</taxon>
        <taxon>fabids</taxon>
        <taxon>Fabales</taxon>
        <taxon>Fabaceae</taxon>
        <taxon>Papilionoideae</taxon>
        <taxon>50 kb inversion clade</taxon>
        <taxon>NPAAA clade</taxon>
        <taxon>Hologalegina</taxon>
        <taxon>IRL clade</taxon>
        <taxon>Trifolieae</taxon>
        <taxon>Trifolium</taxon>
    </lineage>
</organism>
<protein>
    <recommendedName>
        <fullName evidence="2">Putative plant transposon protein domain-containing protein</fullName>
    </recommendedName>
</protein>
<evidence type="ECO:0000313" key="4">
    <source>
        <dbReference type="Proteomes" id="UP000236291"/>
    </source>
</evidence>
<evidence type="ECO:0000259" key="2">
    <source>
        <dbReference type="Pfam" id="PF20167"/>
    </source>
</evidence>
<feature type="region of interest" description="Disordered" evidence="1">
    <location>
        <begin position="372"/>
        <end position="396"/>
    </location>
</feature>
<name>A0A2K3NSA3_TRIPR</name>
<feature type="compositionally biased region" description="Low complexity" evidence="1">
    <location>
        <begin position="375"/>
        <end position="389"/>
    </location>
</feature>
<dbReference type="Proteomes" id="UP000236291">
    <property type="component" value="Unassembled WGS sequence"/>
</dbReference>
<feature type="domain" description="Putative plant transposon protein" evidence="2">
    <location>
        <begin position="78"/>
        <end position="263"/>
    </location>
</feature>
<comment type="caution">
    <text evidence="3">The sequence shown here is derived from an EMBL/GenBank/DDBJ whole genome shotgun (WGS) entry which is preliminary data.</text>
</comment>
<evidence type="ECO:0000313" key="3">
    <source>
        <dbReference type="EMBL" id="PNY05910.1"/>
    </source>
</evidence>
<dbReference type="AlphaFoldDB" id="A0A2K3NSA3"/>
<proteinExistence type="predicted"/>
<sequence length="448" mass="51412">MAGKRQKITKKSTASASASSVTAAAVGNRFRSDFHQARYDSNILMRNFIPERVFDLKQFEFPEIQQNLTTRNWVYFPSVIKPVHLGVVREFYANAYLRDEEEKEFTSMVRGKVVRYDWETIDRVLQINYQGICNVSCRRRIRKDGVDYDELLNFLCRPGSAWMNCISNANPKNAENVSKRMRTKDLKPVAKAWCSFFHQTVELCSNVSELTVSQAMGVVAIMKGEEVNVSKLISDDIFGLAQHDTNFLGHAAVIVRLCEEAGVEDLLGDVILNPKRAINFDWINRYVLEEEEIQRRAEEQAQQQEQQPQPPPQQPQAEASQPPDFGDEMTDEHRAQVEKFCWMQDVCAHFRIPAPYLTAQTDMCSAAQRFRERYSAPQPQQQQAQPSQPNGFGEETTREHWAQMGPFCWMQDVCASLGIPATYLTHQTDRWAAAQRFRERNFGPPPSP</sequence>
<accession>A0A2K3NSA3</accession>
<dbReference type="Pfam" id="PF20167">
    <property type="entry name" value="Transposase_32"/>
    <property type="match status" value="1"/>
</dbReference>
<dbReference type="EMBL" id="ASHM01001037">
    <property type="protein sequence ID" value="PNY05910.1"/>
    <property type="molecule type" value="Genomic_DNA"/>
</dbReference>
<evidence type="ECO:0000256" key="1">
    <source>
        <dbReference type="SAM" id="MobiDB-lite"/>
    </source>
</evidence>